<dbReference type="WBParaSite" id="BPAG_0000378701-mRNA-1">
    <property type="protein sequence ID" value="BPAG_0000378701-mRNA-1"/>
    <property type="gene ID" value="BPAG_0000378701"/>
</dbReference>
<accession>A0A0N4T6F4</accession>
<dbReference type="AlphaFoldDB" id="A0A0N4T6F4"/>
<evidence type="ECO:0000313" key="4">
    <source>
        <dbReference type="WBParaSite" id="BPAG_0000378701-mRNA-1"/>
    </source>
</evidence>
<name>A0A0N4T6F4_BRUPA</name>
<reference evidence="2 3" key="2">
    <citation type="submission" date="2018-11" db="EMBL/GenBank/DDBJ databases">
        <authorList>
            <consortium name="Pathogen Informatics"/>
        </authorList>
    </citation>
    <scope>NUCLEOTIDE SEQUENCE [LARGE SCALE GENOMIC DNA]</scope>
</reference>
<organism evidence="4">
    <name type="scientific">Brugia pahangi</name>
    <name type="common">Filarial nematode worm</name>
    <dbReference type="NCBI Taxonomy" id="6280"/>
    <lineage>
        <taxon>Eukaryota</taxon>
        <taxon>Metazoa</taxon>
        <taxon>Ecdysozoa</taxon>
        <taxon>Nematoda</taxon>
        <taxon>Chromadorea</taxon>
        <taxon>Rhabditida</taxon>
        <taxon>Spirurina</taxon>
        <taxon>Spiruromorpha</taxon>
        <taxon>Filarioidea</taxon>
        <taxon>Onchocercidae</taxon>
        <taxon>Brugia</taxon>
    </lineage>
</organism>
<evidence type="ECO:0000256" key="1">
    <source>
        <dbReference type="SAM" id="MobiDB-lite"/>
    </source>
</evidence>
<feature type="region of interest" description="Disordered" evidence="1">
    <location>
        <begin position="55"/>
        <end position="80"/>
    </location>
</feature>
<reference evidence="4" key="1">
    <citation type="submission" date="2017-02" db="UniProtKB">
        <authorList>
            <consortium name="WormBaseParasite"/>
        </authorList>
    </citation>
    <scope>IDENTIFICATION</scope>
</reference>
<gene>
    <name evidence="2" type="ORF">BPAG_LOCUS3755</name>
</gene>
<keyword evidence="3" id="KW-1185">Reference proteome</keyword>
<evidence type="ECO:0000313" key="3">
    <source>
        <dbReference type="Proteomes" id="UP000278627"/>
    </source>
</evidence>
<evidence type="ECO:0000313" key="2">
    <source>
        <dbReference type="EMBL" id="VDN84941.1"/>
    </source>
</evidence>
<sequence>MKLLEHKQRELQRISDEIQKLSQGNPQQQRKCARLKEDHEKLIQEIQKLQENRKKDEKRLNELRKQIEANEGNSGSKKRIRKKLEKEYEELRKTLGVGEELKEDEERANDSNENRLSFKADENIHLKKIESEAEDAFNNGIANLRELETDIGNMMKRMASPVIQKFEELKLTRKKSSKDTKMLKIEVRFFLSYFPFLTHSFPEKPYQSVHCY</sequence>
<dbReference type="Proteomes" id="UP000278627">
    <property type="component" value="Unassembled WGS sequence"/>
</dbReference>
<dbReference type="EMBL" id="UZAD01001304">
    <property type="protein sequence ID" value="VDN84941.1"/>
    <property type="molecule type" value="Genomic_DNA"/>
</dbReference>
<proteinExistence type="predicted"/>
<protein>
    <submittedName>
        <fullName evidence="2 4">Uncharacterized protein</fullName>
    </submittedName>
</protein>
<feature type="compositionally biased region" description="Basic and acidic residues" evidence="1">
    <location>
        <begin position="55"/>
        <end position="68"/>
    </location>
</feature>